<feature type="domain" description="TF-B3" evidence="7">
    <location>
        <begin position="153"/>
        <end position="244"/>
    </location>
</feature>
<keyword evidence="2" id="KW-0805">Transcription regulation</keyword>
<keyword evidence="9" id="KW-1185">Reference proteome</keyword>
<dbReference type="CDD" id="cd10017">
    <property type="entry name" value="B3_DNA"/>
    <property type="match status" value="1"/>
</dbReference>
<dbReference type="Gene3D" id="2.40.330.10">
    <property type="entry name" value="DNA-binding pseudobarrel domain"/>
    <property type="match status" value="1"/>
</dbReference>
<evidence type="ECO:0000256" key="2">
    <source>
        <dbReference type="ARBA" id="ARBA00023015"/>
    </source>
</evidence>
<dbReference type="PROSITE" id="PS50863">
    <property type="entry name" value="B3"/>
    <property type="match status" value="1"/>
</dbReference>
<organism evidence="8 9">
    <name type="scientific">Protea cynaroides</name>
    <dbReference type="NCBI Taxonomy" id="273540"/>
    <lineage>
        <taxon>Eukaryota</taxon>
        <taxon>Viridiplantae</taxon>
        <taxon>Streptophyta</taxon>
        <taxon>Embryophyta</taxon>
        <taxon>Tracheophyta</taxon>
        <taxon>Spermatophyta</taxon>
        <taxon>Magnoliopsida</taxon>
        <taxon>Proteales</taxon>
        <taxon>Proteaceae</taxon>
        <taxon>Protea</taxon>
    </lineage>
</organism>
<dbReference type="GO" id="GO:0005634">
    <property type="term" value="C:nucleus"/>
    <property type="evidence" value="ECO:0007669"/>
    <property type="project" value="UniProtKB-SubCell"/>
</dbReference>
<dbReference type="InterPro" id="IPR015300">
    <property type="entry name" value="DNA-bd_pseudobarrel_sf"/>
</dbReference>
<protein>
    <recommendedName>
        <fullName evidence="7">TF-B3 domain-containing protein</fullName>
    </recommendedName>
</protein>
<evidence type="ECO:0000256" key="3">
    <source>
        <dbReference type="ARBA" id="ARBA00023125"/>
    </source>
</evidence>
<dbReference type="SMART" id="SM01019">
    <property type="entry name" value="B3"/>
    <property type="match status" value="1"/>
</dbReference>
<evidence type="ECO:0000313" key="9">
    <source>
        <dbReference type="Proteomes" id="UP001141806"/>
    </source>
</evidence>
<dbReference type="GO" id="GO:0003677">
    <property type="term" value="F:DNA binding"/>
    <property type="evidence" value="ECO:0007669"/>
    <property type="project" value="UniProtKB-KW"/>
</dbReference>
<evidence type="ECO:0000256" key="1">
    <source>
        <dbReference type="ARBA" id="ARBA00004123"/>
    </source>
</evidence>
<evidence type="ECO:0000256" key="5">
    <source>
        <dbReference type="ARBA" id="ARBA00023242"/>
    </source>
</evidence>
<dbReference type="AlphaFoldDB" id="A0A9Q0K9I4"/>
<dbReference type="PANTHER" id="PTHR31391:SF101">
    <property type="entry name" value="B3 DOMAIN-CONTAINING PROTEIN OS01G0234100"/>
    <property type="match status" value="1"/>
</dbReference>
<dbReference type="InterPro" id="IPR044837">
    <property type="entry name" value="REM16-like"/>
</dbReference>
<keyword evidence="3" id="KW-0238">DNA-binding</keyword>
<sequence>MDSVHGSTFGIIRPFTLMPENGGIRTNRRGKTQKVAGVVTVKVEDEMEREPESLDLQESQKSMEYQMALTQARKLHSQHIYTRKKPRYSALPALLSSLDHLQVVADQADSTRSGFKRKRSTIKGFYASDKPYSCVMERAMEVQKNLEPGMPSLVKLMLRSHVTLGFWLGLKVGFCKLNLPKEDCSITLVDESGKEYVTKYLAEKTGLSAGWRGFSIAHNLVEGDAVVFQLIEATKFKVYIIRANNLAEVDGALGLLNLDTDSKQIVADNADEGDGMNSRSYPLSIYQEKNQNAASAESVSNLGSPAGEQFENDSEEVGSEVLGGIRLSAATVEFKDVKNFGNFKIIVDGLIVDSQLPEHVRVKYYELCCSQKAFLHDHLLEGINCKLITGIISEIVNVADAIRACKLTTSQNDLASWGKSLNAFEQLGMNVGFLRTRLHKLVSLALESEGAMDSKMYRESMFKRVNLEEEMRNLGVKLIELKKTHANYDMEIETLKLKAYRHEMKFLSVVRAPW</sequence>
<evidence type="ECO:0000256" key="4">
    <source>
        <dbReference type="ARBA" id="ARBA00023163"/>
    </source>
</evidence>
<gene>
    <name evidence="8" type="ORF">NE237_018165</name>
</gene>
<feature type="coiled-coil region" evidence="6">
    <location>
        <begin position="464"/>
        <end position="498"/>
    </location>
</feature>
<dbReference type="SUPFAM" id="SSF101936">
    <property type="entry name" value="DNA-binding pseudobarrel domain"/>
    <property type="match status" value="1"/>
</dbReference>
<evidence type="ECO:0000259" key="7">
    <source>
        <dbReference type="PROSITE" id="PS50863"/>
    </source>
</evidence>
<dbReference type="InterPro" id="IPR003340">
    <property type="entry name" value="B3_DNA-bd"/>
</dbReference>
<proteinExistence type="predicted"/>
<keyword evidence="5" id="KW-0539">Nucleus</keyword>
<keyword evidence="4" id="KW-0804">Transcription</keyword>
<name>A0A9Q0K9I4_9MAGN</name>
<evidence type="ECO:0000313" key="8">
    <source>
        <dbReference type="EMBL" id="KAJ4966316.1"/>
    </source>
</evidence>
<dbReference type="EMBL" id="JAMYWD010000007">
    <property type="protein sequence ID" value="KAJ4966316.1"/>
    <property type="molecule type" value="Genomic_DNA"/>
</dbReference>
<evidence type="ECO:0000256" key="6">
    <source>
        <dbReference type="SAM" id="Coils"/>
    </source>
</evidence>
<comment type="subcellular location">
    <subcellularLocation>
        <location evidence="1">Nucleus</location>
    </subcellularLocation>
</comment>
<keyword evidence="6" id="KW-0175">Coiled coil</keyword>
<accession>A0A9Q0K9I4</accession>
<reference evidence="8" key="1">
    <citation type="journal article" date="2023" name="Plant J.">
        <title>The genome of the king protea, Protea cynaroides.</title>
        <authorList>
            <person name="Chang J."/>
            <person name="Duong T.A."/>
            <person name="Schoeman C."/>
            <person name="Ma X."/>
            <person name="Roodt D."/>
            <person name="Barker N."/>
            <person name="Li Z."/>
            <person name="Van de Peer Y."/>
            <person name="Mizrachi E."/>
        </authorList>
    </citation>
    <scope>NUCLEOTIDE SEQUENCE</scope>
    <source>
        <tissue evidence="8">Young leaves</tissue>
    </source>
</reference>
<comment type="caution">
    <text evidence="8">The sequence shown here is derived from an EMBL/GenBank/DDBJ whole genome shotgun (WGS) entry which is preliminary data.</text>
</comment>
<dbReference type="PANTHER" id="PTHR31391">
    <property type="entry name" value="B3 DOMAIN-CONTAINING PROTEIN OS11G0197600-RELATED"/>
    <property type="match status" value="1"/>
</dbReference>
<dbReference type="OrthoDB" id="1909330at2759"/>
<dbReference type="Pfam" id="PF02362">
    <property type="entry name" value="B3"/>
    <property type="match status" value="1"/>
</dbReference>
<dbReference type="Proteomes" id="UP001141806">
    <property type="component" value="Unassembled WGS sequence"/>
</dbReference>